<proteinExistence type="predicted"/>
<keyword evidence="8" id="KW-1185">Reference proteome</keyword>
<sequence length="360" mass="38455">MSTFMQSSLEIITGIILLFGGGELFVQGATALALLLGVPQLVIGLTVVSLGTSAPELFVSMGSILKNSDAIAVSNVVGSNIFNVLVVLGSSALIMPLKVESRLVKRDVPLLLAISTAVWGMASSGQITWQAGLALLVALVINTIWEIRTAREEPLGIKEAEPEININHVSIGWSKAIINIISGIVLLALGSNLLVSGAKFLASSYGWSEAIIGLTIVSAGTSMPELITSLVASIRGQTDLAIGNVVGSSLLNQLLVLGSCALFSGSKGLNVEAILINRDFPIMVLTALACMPIFWTKGKISRREGGILLALYIVYLADQVLPHTLPTMHNEFRFVVIFFILPITLIVITFKTVKYWLRFR</sequence>
<feature type="transmembrane region" description="Helical" evidence="5">
    <location>
        <begin position="307"/>
        <end position="326"/>
    </location>
</feature>
<keyword evidence="3 5" id="KW-1133">Transmembrane helix</keyword>
<dbReference type="OrthoDB" id="9794225at2"/>
<dbReference type="HOGENOM" id="CLU_007948_0_3_3"/>
<dbReference type="GO" id="GO:0005886">
    <property type="term" value="C:plasma membrane"/>
    <property type="evidence" value="ECO:0007669"/>
    <property type="project" value="TreeGrafter"/>
</dbReference>
<feature type="transmembrane region" description="Helical" evidence="5">
    <location>
        <begin position="12"/>
        <end position="35"/>
    </location>
</feature>
<dbReference type="RefSeq" id="WP_012195125.1">
    <property type="nucleotide sequence ID" value="NC_009976.1"/>
</dbReference>
<evidence type="ECO:0000259" key="6">
    <source>
        <dbReference type="Pfam" id="PF01699"/>
    </source>
</evidence>
<evidence type="ECO:0000256" key="1">
    <source>
        <dbReference type="ARBA" id="ARBA00004141"/>
    </source>
</evidence>
<feature type="transmembrane region" description="Helical" evidence="5">
    <location>
        <begin position="276"/>
        <end position="295"/>
    </location>
</feature>
<evidence type="ECO:0000313" key="7">
    <source>
        <dbReference type="EMBL" id="ABX08503.1"/>
    </source>
</evidence>
<evidence type="ECO:0000313" key="8">
    <source>
        <dbReference type="Proteomes" id="UP000000788"/>
    </source>
</evidence>
<dbReference type="Gene3D" id="1.20.1420.30">
    <property type="entry name" value="NCX, central ion-binding region"/>
    <property type="match status" value="2"/>
</dbReference>
<dbReference type="AlphaFoldDB" id="A9BEJ3"/>
<feature type="transmembrane region" description="Helical" evidence="5">
    <location>
        <begin position="71"/>
        <end position="95"/>
    </location>
</feature>
<feature type="transmembrane region" description="Helical" evidence="5">
    <location>
        <begin position="210"/>
        <end position="234"/>
    </location>
</feature>
<dbReference type="PANTHER" id="PTHR10846">
    <property type="entry name" value="SODIUM/POTASSIUM/CALCIUM EXCHANGER"/>
    <property type="match status" value="1"/>
</dbReference>
<dbReference type="InterPro" id="IPR004481">
    <property type="entry name" value="K/Na/Ca-exchanger"/>
</dbReference>
<feature type="transmembrane region" description="Helical" evidence="5">
    <location>
        <begin position="127"/>
        <end position="145"/>
    </location>
</feature>
<protein>
    <submittedName>
        <fullName evidence="7">Putative CaCA family sodium/calcium exchanger</fullName>
    </submittedName>
</protein>
<organism evidence="7 8">
    <name type="scientific">Prochlorococcus marinus (strain MIT 9211)</name>
    <dbReference type="NCBI Taxonomy" id="93059"/>
    <lineage>
        <taxon>Bacteria</taxon>
        <taxon>Bacillati</taxon>
        <taxon>Cyanobacteriota</taxon>
        <taxon>Cyanophyceae</taxon>
        <taxon>Synechococcales</taxon>
        <taxon>Prochlorococcaceae</taxon>
        <taxon>Prochlorococcus</taxon>
    </lineage>
</organism>
<dbReference type="GO" id="GO:0008273">
    <property type="term" value="F:calcium, potassium:sodium antiporter activity"/>
    <property type="evidence" value="ECO:0007669"/>
    <property type="project" value="TreeGrafter"/>
</dbReference>
<dbReference type="GO" id="GO:0005262">
    <property type="term" value="F:calcium channel activity"/>
    <property type="evidence" value="ECO:0007669"/>
    <property type="project" value="TreeGrafter"/>
</dbReference>
<dbReference type="PANTHER" id="PTHR10846:SF8">
    <property type="entry name" value="INNER MEMBRANE PROTEIN YRBG"/>
    <property type="match status" value="1"/>
</dbReference>
<feature type="transmembrane region" description="Helical" evidence="5">
    <location>
        <begin position="41"/>
        <end position="59"/>
    </location>
</feature>
<dbReference type="KEGG" id="pmj:P9211_05721"/>
<keyword evidence="4 5" id="KW-0472">Membrane</keyword>
<dbReference type="EMBL" id="CP000878">
    <property type="protein sequence ID" value="ABX08503.1"/>
    <property type="molecule type" value="Genomic_DNA"/>
</dbReference>
<dbReference type="eggNOG" id="COG0530">
    <property type="taxonomic scope" value="Bacteria"/>
</dbReference>
<evidence type="ECO:0000256" key="4">
    <source>
        <dbReference type="ARBA" id="ARBA00023136"/>
    </source>
</evidence>
<comment type="subcellular location">
    <subcellularLocation>
        <location evidence="1">Membrane</location>
        <topology evidence="1">Multi-pass membrane protein</topology>
    </subcellularLocation>
</comment>
<dbReference type="STRING" id="93059.P9211_05721"/>
<feature type="domain" description="Sodium/calcium exchanger membrane region" evidence="6">
    <location>
        <begin position="11"/>
        <end position="144"/>
    </location>
</feature>
<dbReference type="NCBIfam" id="TIGR00367">
    <property type="entry name" value="calcium/sodium antiporter"/>
    <property type="match status" value="1"/>
</dbReference>
<name>A9BEJ3_PROM4</name>
<dbReference type="Proteomes" id="UP000000788">
    <property type="component" value="Chromosome"/>
</dbReference>
<dbReference type="Pfam" id="PF01699">
    <property type="entry name" value="Na_Ca_ex"/>
    <property type="match status" value="2"/>
</dbReference>
<feature type="transmembrane region" description="Helical" evidence="5">
    <location>
        <begin position="332"/>
        <end position="350"/>
    </location>
</feature>
<accession>A9BEJ3</accession>
<feature type="transmembrane region" description="Helical" evidence="5">
    <location>
        <begin position="241"/>
        <end position="264"/>
    </location>
</feature>
<feature type="domain" description="Sodium/calcium exchanger membrane region" evidence="6">
    <location>
        <begin position="177"/>
        <end position="317"/>
    </location>
</feature>
<reference evidence="7 8" key="1">
    <citation type="journal article" date="2007" name="PLoS Genet.">
        <title>Patterns and implications of gene gain and loss in the evolution of Prochlorococcus.</title>
        <authorList>
            <person name="Kettler G.C."/>
            <person name="Martiny A.C."/>
            <person name="Huang K."/>
            <person name="Zucker J."/>
            <person name="Coleman M.L."/>
            <person name="Rodrigue S."/>
            <person name="Chen F."/>
            <person name="Lapidus A."/>
            <person name="Ferriera S."/>
            <person name="Johnson J."/>
            <person name="Steglich C."/>
            <person name="Church G.M."/>
            <person name="Richardson P."/>
            <person name="Chisholm S.W."/>
        </authorList>
    </citation>
    <scope>NUCLEOTIDE SEQUENCE [LARGE SCALE GENOMIC DNA]</scope>
    <source>
        <strain evidence="8">MIT 9211</strain>
    </source>
</reference>
<dbReference type="GO" id="GO:0006874">
    <property type="term" value="P:intracellular calcium ion homeostasis"/>
    <property type="evidence" value="ECO:0007669"/>
    <property type="project" value="TreeGrafter"/>
</dbReference>
<dbReference type="InterPro" id="IPR004837">
    <property type="entry name" value="NaCa_Exmemb"/>
</dbReference>
<keyword evidence="2 5" id="KW-0812">Transmembrane</keyword>
<feature type="transmembrane region" description="Helical" evidence="5">
    <location>
        <begin position="176"/>
        <end position="198"/>
    </location>
</feature>
<gene>
    <name evidence="7" type="primary">ecm27</name>
    <name evidence="7" type="ordered locus">P9211_05721</name>
</gene>
<dbReference type="InterPro" id="IPR044880">
    <property type="entry name" value="NCX_ion-bd_dom_sf"/>
</dbReference>
<evidence type="ECO:0000256" key="2">
    <source>
        <dbReference type="ARBA" id="ARBA00022692"/>
    </source>
</evidence>
<evidence type="ECO:0000256" key="5">
    <source>
        <dbReference type="SAM" id="Phobius"/>
    </source>
</evidence>
<evidence type="ECO:0000256" key="3">
    <source>
        <dbReference type="ARBA" id="ARBA00022989"/>
    </source>
</evidence>